<feature type="domain" description="Cadherin" evidence="21">
    <location>
        <begin position="179"/>
        <end position="251"/>
    </location>
</feature>
<dbReference type="Gene3D" id="2.60.40.60">
    <property type="entry name" value="Cadherins"/>
    <property type="match status" value="2"/>
</dbReference>
<evidence type="ECO:0000256" key="13">
    <source>
        <dbReference type="ARBA" id="ARBA00023180"/>
    </source>
</evidence>
<evidence type="ECO:0000256" key="10">
    <source>
        <dbReference type="ARBA" id="ARBA00023136"/>
    </source>
</evidence>
<dbReference type="InterPro" id="IPR015919">
    <property type="entry name" value="Cadherin-like_sf"/>
</dbReference>
<dbReference type="Proteomes" id="UP000472262">
    <property type="component" value="Unassembled WGS sequence"/>
</dbReference>
<keyword evidence="9" id="KW-1133">Transmembrane helix</keyword>
<dbReference type="InterPro" id="IPR000719">
    <property type="entry name" value="Prot_kinase_dom"/>
</dbReference>
<dbReference type="InterPro" id="IPR050122">
    <property type="entry name" value="RTK"/>
</dbReference>
<keyword evidence="12" id="KW-0675">Receptor</keyword>
<keyword evidence="15" id="KW-0130">Cell adhesion</keyword>
<keyword evidence="13" id="KW-0325">Glycoprotein</keyword>
<reference evidence="22" key="2">
    <citation type="submission" date="2025-09" db="UniProtKB">
        <authorList>
            <consortium name="Ensembl"/>
        </authorList>
    </citation>
    <scope>IDENTIFICATION</scope>
</reference>
<dbReference type="InterPro" id="IPR008266">
    <property type="entry name" value="Tyr_kinase_AS"/>
</dbReference>
<evidence type="ECO:0000256" key="3">
    <source>
        <dbReference type="ARBA" id="ARBA00022679"/>
    </source>
</evidence>
<dbReference type="PIRSF" id="PIRSF000631">
    <property type="entry name" value="TyrPK_receptor_Ret"/>
    <property type="match status" value="1"/>
</dbReference>
<dbReference type="SUPFAM" id="SSF56112">
    <property type="entry name" value="Protein kinase-like (PK-like)"/>
    <property type="match status" value="1"/>
</dbReference>
<dbReference type="Pfam" id="PF22540">
    <property type="entry name" value="RET_CRD"/>
    <property type="match status" value="1"/>
</dbReference>
<evidence type="ECO:0000313" key="22">
    <source>
        <dbReference type="Ensembl" id="ENSSGRP00000020609.1"/>
    </source>
</evidence>
<keyword evidence="11 15" id="KW-0829">Tyrosine-protein kinase</keyword>
<keyword evidence="6 15" id="KW-0547">Nucleotide-binding</keyword>
<protein>
    <recommendedName>
        <fullName evidence="15">Proto-oncogene tyrosine-protein kinase receptor Ret</fullName>
        <ecNumber evidence="15">2.7.10.1</ecNumber>
    </recommendedName>
</protein>
<dbReference type="GO" id="GO:0005524">
    <property type="term" value="F:ATP binding"/>
    <property type="evidence" value="ECO:0007669"/>
    <property type="project" value="UniProtKB-UniRule"/>
</dbReference>
<evidence type="ECO:0000256" key="4">
    <source>
        <dbReference type="ARBA" id="ARBA00022692"/>
    </source>
</evidence>
<dbReference type="GO" id="GO:0007169">
    <property type="term" value="P:cell surface receptor protein tyrosine kinase signaling pathway"/>
    <property type="evidence" value="ECO:0007669"/>
    <property type="project" value="TreeGrafter"/>
</dbReference>
<dbReference type="FunFam" id="1.10.510.10:FF:000190">
    <property type="entry name" value="Proto-oncogene tyrosine-protein kinase receptor Ret"/>
    <property type="match status" value="1"/>
</dbReference>
<dbReference type="InterPro" id="IPR002126">
    <property type="entry name" value="Cadherin-like_dom"/>
</dbReference>
<dbReference type="CDD" id="cd05045">
    <property type="entry name" value="PTKc_RET"/>
    <property type="match status" value="1"/>
</dbReference>
<dbReference type="PANTHER" id="PTHR24416:SF485">
    <property type="entry name" value="PROTO-ONCOGENE TYROSINE-PROTEIN KINASE RECEPTOR RET"/>
    <property type="match status" value="1"/>
</dbReference>
<dbReference type="InterPro" id="IPR041163">
    <property type="entry name" value="Ret_CLD1"/>
</dbReference>
<organism evidence="22 23">
    <name type="scientific">Sinocyclocheilus grahami</name>
    <name type="common">Dianchi golden-line fish</name>
    <name type="synonym">Barbus grahami</name>
    <dbReference type="NCBI Taxonomy" id="75366"/>
    <lineage>
        <taxon>Eukaryota</taxon>
        <taxon>Metazoa</taxon>
        <taxon>Chordata</taxon>
        <taxon>Craniata</taxon>
        <taxon>Vertebrata</taxon>
        <taxon>Euteleostomi</taxon>
        <taxon>Actinopterygii</taxon>
        <taxon>Neopterygii</taxon>
        <taxon>Teleostei</taxon>
        <taxon>Ostariophysi</taxon>
        <taxon>Cypriniformes</taxon>
        <taxon>Cyprinidae</taxon>
        <taxon>Cyprininae</taxon>
        <taxon>Sinocyclocheilus</taxon>
    </lineage>
</organism>
<dbReference type="SMART" id="SM00219">
    <property type="entry name" value="TyrKc"/>
    <property type="match status" value="1"/>
</dbReference>
<evidence type="ECO:0000256" key="6">
    <source>
        <dbReference type="ARBA" id="ARBA00022741"/>
    </source>
</evidence>
<dbReference type="PROSITE" id="PS00107">
    <property type="entry name" value="PROTEIN_KINASE_ATP"/>
    <property type="match status" value="1"/>
</dbReference>
<dbReference type="InterPro" id="IPR001245">
    <property type="entry name" value="Ser-Thr/Tyr_kinase_cat_dom"/>
</dbReference>
<dbReference type="InterPro" id="IPR020635">
    <property type="entry name" value="Tyr_kinase_cat_dom"/>
</dbReference>
<feature type="glycosylation site" description="N-linked (GlcNAc...) asparagine" evidence="17">
    <location>
        <position position="130"/>
    </location>
</feature>
<reference evidence="22" key="1">
    <citation type="submission" date="2025-08" db="UniProtKB">
        <authorList>
            <consortium name="Ensembl"/>
        </authorList>
    </citation>
    <scope>IDENTIFICATION</scope>
</reference>
<comment type="catalytic activity">
    <reaction evidence="14 15">
        <text>L-tyrosyl-[protein] + ATP = O-phospho-L-tyrosyl-[protein] + ADP + H(+)</text>
        <dbReference type="Rhea" id="RHEA:10596"/>
        <dbReference type="Rhea" id="RHEA-COMP:10136"/>
        <dbReference type="Rhea" id="RHEA-COMP:20101"/>
        <dbReference type="ChEBI" id="CHEBI:15378"/>
        <dbReference type="ChEBI" id="CHEBI:30616"/>
        <dbReference type="ChEBI" id="CHEBI:46858"/>
        <dbReference type="ChEBI" id="CHEBI:61978"/>
        <dbReference type="ChEBI" id="CHEBI:456216"/>
        <dbReference type="EC" id="2.7.10.1"/>
    </reaction>
</comment>
<evidence type="ECO:0000256" key="16">
    <source>
        <dbReference type="PIRSR" id="PIRSR000631-1"/>
    </source>
</evidence>
<dbReference type="InterPro" id="IPR040667">
    <property type="entry name" value="Ret_CLD3"/>
</dbReference>
<dbReference type="FunFam" id="3.30.200.20:FF:000234">
    <property type="entry name" value="Proto-oncogene tyrosine-protein kinase receptor Ret"/>
    <property type="match status" value="1"/>
</dbReference>
<feature type="domain" description="Protein kinase" evidence="20">
    <location>
        <begin position="708"/>
        <end position="993"/>
    </location>
</feature>
<dbReference type="Gene3D" id="3.30.200.20">
    <property type="entry name" value="Phosphorylase Kinase, domain 1"/>
    <property type="match status" value="1"/>
</dbReference>
<feature type="active site" description="Proton acceptor" evidence="16">
    <location>
        <position position="858"/>
    </location>
</feature>
<dbReference type="GO" id="GO:0007156">
    <property type="term" value="P:homophilic cell adhesion via plasma membrane adhesion molecules"/>
    <property type="evidence" value="ECO:0007669"/>
    <property type="project" value="InterPro"/>
</dbReference>
<dbReference type="Pfam" id="PF07714">
    <property type="entry name" value="PK_Tyr_Ser-Thr"/>
    <property type="match status" value="1"/>
</dbReference>
<evidence type="ECO:0000256" key="2">
    <source>
        <dbReference type="ARBA" id="ARBA00004479"/>
    </source>
</evidence>
<dbReference type="InterPro" id="IPR017441">
    <property type="entry name" value="Protein_kinase_ATP_BS"/>
</dbReference>
<dbReference type="Pfam" id="PF17813">
    <property type="entry name" value="RET_CLD4"/>
    <property type="match status" value="1"/>
</dbReference>
<comment type="subcellular location">
    <subcellularLocation>
        <location evidence="15">Cell membrane</location>
    </subcellularLocation>
    <subcellularLocation>
        <location evidence="1">Endomembrane system</location>
    </subcellularLocation>
    <subcellularLocation>
        <location evidence="2">Membrane</location>
        <topology evidence="2">Single-pass type I membrane protein</topology>
    </subcellularLocation>
</comment>
<evidence type="ECO:0000256" key="19">
    <source>
        <dbReference type="PROSITE-ProRule" id="PRU10141"/>
    </source>
</evidence>
<evidence type="ECO:0000259" key="21">
    <source>
        <dbReference type="PROSITE" id="PS50268"/>
    </source>
</evidence>
<dbReference type="InterPro" id="IPR016249">
    <property type="entry name" value="Tyr_kinase_Ret_rcpt"/>
</dbReference>
<gene>
    <name evidence="22" type="primary">LOC107601801</name>
</gene>
<dbReference type="EC" id="2.7.10.1" evidence="15"/>
<keyword evidence="10 15" id="KW-0472">Membrane</keyword>
<dbReference type="InterPro" id="IPR011009">
    <property type="entry name" value="Kinase-like_dom_sf"/>
</dbReference>
<dbReference type="InterPro" id="IPR055162">
    <property type="entry name" value="RET_CRD"/>
</dbReference>
<dbReference type="GO" id="GO:0004714">
    <property type="term" value="F:transmembrane receptor protein tyrosine kinase activity"/>
    <property type="evidence" value="ECO:0007669"/>
    <property type="project" value="UniProtKB-UniRule"/>
</dbReference>
<keyword evidence="18" id="KW-0106">Calcium</keyword>
<dbReference type="PRINTS" id="PR00109">
    <property type="entry name" value="TYRKINASE"/>
</dbReference>
<keyword evidence="15" id="KW-1003">Cell membrane</keyword>
<dbReference type="PANTHER" id="PTHR24416">
    <property type="entry name" value="TYROSINE-PROTEIN KINASE RECEPTOR"/>
    <property type="match status" value="1"/>
</dbReference>
<evidence type="ECO:0000256" key="1">
    <source>
        <dbReference type="ARBA" id="ARBA00004308"/>
    </source>
</evidence>
<evidence type="ECO:0000259" key="20">
    <source>
        <dbReference type="PROSITE" id="PS50011"/>
    </source>
</evidence>
<dbReference type="InParanoid" id="A0A672L4Z6"/>
<evidence type="ECO:0000256" key="11">
    <source>
        <dbReference type="ARBA" id="ARBA00023137"/>
    </source>
</evidence>
<keyword evidence="7 15" id="KW-0418">Kinase</keyword>
<evidence type="ECO:0000256" key="9">
    <source>
        <dbReference type="ARBA" id="ARBA00022989"/>
    </source>
</evidence>
<dbReference type="SUPFAM" id="SSF49313">
    <property type="entry name" value="Cadherin-like"/>
    <property type="match status" value="1"/>
</dbReference>
<comment type="function">
    <text evidence="15">Receptor tyrosine-protein kinase involved in numerous cellular mechanisms including cell proliferation, neuronal navigation, cell migration, and cell differentiation in response to glia cell line-derived growth family factors (GDNF, NRTN, ARTN, PSPN and GDF15). In contrast to most receptor tyrosine kinases, RET requires not only its cognate ligands but also coreceptors, for activation. GDNF ligands (GDNF, NRTN, ARTN, PSPN and GDF15) first bind their corresponding GDNFR coreceptors (GFRA1, GFRA2, GFRA3, GFRA4 and GFRAL, respectively), triggering RET autophosphorylation and activation, leading to activation of downstream signaling pathways, including the MAPK- and AKT-signaling pathways. Acts as a dependence receptor via the GDNF-GFRA1 signaling: in the presence of the ligand GDNF in somatotrophs within pituitary, promotes survival and down regulates growth hormone (GH) production, but triggers apoptosis in absence of GDNF. Required for the molecular mechanisms orchestration during intestine organogenesis via the ARTN-GFRA3 signaling: involved in the development of enteric nervous system and renal organogenesis during embryonic life, and promotes the formation of Peyer's patch-like structures, a major component of the gut-associated lymphoid tissue. Mediates, through interaction with GDF15-receptor GFRAL, GDF15-induced cell-signaling in the brainstem which triggers an aversive response, characterized by nausea, vomiting, and/or loss of appetite in response to various stresses. Modulates cell adhesion via its cleavage by caspase in sympathetic neurons and mediates cell migration in an integrin (e.g. ITGB1 and ITGB3)-dependent manner. Also active in the absence of ligand, triggering apoptosis through a mechanism that requires receptor intracellular caspase cleavage. Triggers the differentiation of rapidly adapting (RA) mechanoreceptors. Involved in the development of the neural crest. Regulates nociceptor survival and size. Phosphorylates PTK2/FAK1.</text>
</comment>
<dbReference type="Ensembl" id="ENSSGRT00000022252.1">
    <property type="protein sequence ID" value="ENSSGRP00000020609.1"/>
    <property type="gene ID" value="ENSSGRG00000012407.1"/>
</dbReference>
<dbReference type="Pfam" id="PF17756">
    <property type="entry name" value="RET_CLD1"/>
    <property type="match status" value="1"/>
</dbReference>
<dbReference type="CDD" id="cd11304">
    <property type="entry name" value="Cadherin_repeat"/>
    <property type="match status" value="1"/>
</dbReference>
<keyword evidence="3 15" id="KW-0808">Transferase</keyword>
<dbReference type="AlphaFoldDB" id="A0A672L4Z6"/>
<comment type="similarity">
    <text evidence="15">Belongs to the protein kinase superfamily. Tyr protein kinase family.</text>
</comment>
<dbReference type="GO" id="GO:0043235">
    <property type="term" value="C:receptor complex"/>
    <property type="evidence" value="ECO:0007669"/>
    <property type="project" value="TreeGrafter"/>
</dbReference>
<dbReference type="OMA" id="IENKLYX"/>
<evidence type="ECO:0000256" key="8">
    <source>
        <dbReference type="ARBA" id="ARBA00022840"/>
    </source>
</evidence>
<dbReference type="GO" id="GO:0005886">
    <property type="term" value="C:plasma membrane"/>
    <property type="evidence" value="ECO:0007669"/>
    <property type="project" value="UniProtKB-SubCell"/>
</dbReference>
<proteinExistence type="inferred from homology"/>
<sequence>MLITTKTIIWTCSLGLYFPQRLYTESIYVGQPQGSPVLQVHSMRESTTERPYFTLCSHRDTYASWFHMDEATGVLSMNKTLEWSDFSSIRSSSVRSVKDLNLKVGVSPMPLQKQLCPFLSTVEVKLMFINDTAPSCGQVELKTLCFPDKVSKPHITENRMPGALRQLRRFTRMNICPNYTISYGVEAVSPAPFAVDGSTSELVVTAYVDREEMESYHLDLVCIIRTEEKLEKFFSSLHVDIYDEDDNPPFVNGTDTEDIKIEFNRSEGTVYGTLFVYDRDTTPVYPTNQIENKLEGTLMANDSWIKNTFTIEHKFREERAIFGNVRGTVHEYKLKLSQNLSVTEQRSFQLDYLLNDTTFPGPEGTVLLHFNVTILPVSIHFSNVTYFFTVSLKATTYSQIGSVCVDNCLKFKGIDVTYQFEIADRNISADAQSCYRAVGLTQNPNEKTGVLYVNDTEVLRRPQCQELQYIVIAEEQQNKFQAKTQLVIIFEGEADLMRLDEQPVLACAEKRQRGECEASRGLAAPTGRCQWRQSRDTGISPNYSTCSPDLRTCPDGYCDAIESKNISICPQDCSSQPVIGGYERELYGIRAGHGTCYCFPERCFCEKDELKMAICEDMCKTIIATGVLLSIVSIILSWYFIHRYQKSTPKPPIASAEMTFRRPAQSYPISYSANNVRRASLDSMENQVAIETFKIPEDPKWEFPRKNLVLGKTLGEGEFGKVVKATAFRLKGKAGYTTVAVKMLKENASHSELRDLLSEFTLLKQVNHPHVIKMYGACSQDGPLYLIVEYAKYGSLRNFLRESRKVGPSYMGNDANRNSSYLENPDERALTMGDLISFAWQISRGMQYLAEMKLVHRDLAARNVLVAEGRKMKISDFGLSRDVYEEDSYVKRSKGRIPVKWMAIESLFDHIYTTQSDVWSFGVLLWEIVTLGGNPYPGIAPERLFNLLKTGYRMEKPENCTDEMYNLMLRCWKQEPDKRPTFSDISKELEKMMVKSRVRTTNNFSHIQSHRNKSTQIKTQLENVTLPHSLRFTWEWINVKDFILPKGYI</sequence>
<keyword evidence="5" id="KW-0732">Signal</keyword>
<accession>A0A672L4Z6</accession>
<evidence type="ECO:0000256" key="7">
    <source>
        <dbReference type="ARBA" id="ARBA00022777"/>
    </source>
</evidence>
<dbReference type="PROSITE" id="PS50268">
    <property type="entry name" value="CADHERIN_2"/>
    <property type="match status" value="1"/>
</dbReference>
<dbReference type="Gene3D" id="1.10.510.10">
    <property type="entry name" value="Transferase(Phosphotransferase) domain 1"/>
    <property type="match status" value="1"/>
</dbReference>
<evidence type="ECO:0000256" key="15">
    <source>
        <dbReference type="PIRNR" id="PIRNR000631"/>
    </source>
</evidence>
<evidence type="ECO:0000256" key="17">
    <source>
        <dbReference type="PIRSR" id="PIRSR000631-4"/>
    </source>
</evidence>
<evidence type="ECO:0000256" key="5">
    <source>
        <dbReference type="ARBA" id="ARBA00022729"/>
    </source>
</evidence>
<feature type="binding site" evidence="19">
    <location>
        <position position="742"/>
    </location>
    <ligand>
        <name>ATP</name>
        <dbReference type="ChEBI" id="CHEBI:30616"/>
    </ligand>
</feature>
<evidence type="ECO:0000256" key="14">
    <source>
        <dbReference type="ARBA" id="ARBA00051243"/>
    </source>
</evidence>
<keyword evidence="8 15" id="KW-0067">ATP-binding</keyword>
<dbReference type="GO" id="GO:0005509">
    <property type="term" value="F:calcium ion binding"/>
    <property type="evidence" value="ECO:0007669"/>
    <property type="project" value="UniProtKB-UniRule"/>
</dbReference>
<name>A0A672L4Z6_SINGR</name>
<dbReference type="GO" id="GO:0012505">
    <property type="term" value="C:endomembrane system"/>
    <property type="evidence" value="ECO:0007669"/>
    <property type="project" value="UniProtKB-SubCell"/>
</dbReference>
<keyword evidence="4" id="KW-0812">Transmembrane</keyword>
<evidence type="ECO:0000313" key="23">
    <source>
        <dbReference type="Proteomes" id="UP000472262"/>
    </source>
</evidence>
<keyword evidence="23" id="KW-1185">Reference proteome</keyword>
<dbReference type="Pfam" id="PF17812">
    <property type="entry name" value="RET_CLD3"/>
    <property type="match status" value="1"/>
</dbReference>
<dbReference type="GlyCosmos" id="A0A672L4Z6">
    <property type="glycosylation" value="1 site, No reported glycans"/>
</dbReference>
<dbReference type="PROSITE" id="PS50011">
    <property type="entry name" value="PROTEIN_KINASE_DOM"/>
    <property type="match status" value="1"/>
</dbReference>
<evidence type="ECO:0000256" key="12">
    <source>
        <dbReference type="ARBA" id="ARBA00023170"/>
    </source>
</evidence>
<dbReference type="InterPro" id="IPR041317">
    <property type="entry name" value="RET_CLD4"/>
</dbReference>
<dbReference type="PROSITE" id="PS00109">
    <property type="entry name" value="PROTEIN_KINASE_TYR"/>
    <property type="match status" value="1"/>
</dbReference>
<evidence type="ECO:0000256" key="18">
    <source>
        <dbReference type="PROSITE-ProRule" id="PRU00043"/>
    </source>
</evidence>